<evidence type="ECO:0000313" key="6">
    <source>
        <dbReference type="EMBL" id="MDO8107128.1"/>
    </source>
</evidence>
<evidence type="ECO:0000259" key="4">
    <source>
        <dbReference type="PROSITE" id="PS50042"/>
    </source>
</evidence>
<gene>
    <name evidence="6" type="ORF">Q6348_07940</name>
</gene>
<dbReference type="Proteomes" id="UP001232536">
    <property type="component" value="Unassembled WGS sequence"/>
</dbReference>
<dbReference type="SMART" id="SM00100">
    <property type="entry name" value="cNMP"/>
    <property type="match status" value="1"/>
</dbReference>
<keyword evidence="2" id="KW-0238">DNA-binding</keyword>
<protein>
    <submittedName>
        <fullName evidence="6">Crp/Fnr family transcriptional regulator</fullName>
    </submittedName>
</protein>
<dbReference type="EMBL" id="JAUQYP010000001">
    <property type="protein sequence ID" value="MDO8107128.1"/>
    <property type="molecule type" value="Genomic_DNA"/>
</dbReference>
<evidence type="ECO:0000313" key="7">
    <source>
        <dbReference type="Proteomes" id="UP001232536"/>
    </source>
</evidence>
<dbReference type="RefSeq" id="WP_304601940.1">
    <property type="nucleotide sequence ID" value="NZ_JAUQYO010000001.1"/>
</dbReference>
<evidence type="ECO:0000256" key="1">
    <source>
        <dbReference type="ARBA" id="ARBA00023015"/>
    </source>
</evidence>
<dbReference type="SUPFAM" id="SSF46785">
    <property type="entry name" value="Winged helix' DNA-binding domain"/>
    <property type="match status" value="1"/>
</dbReference>
<evidence type="ECO:0000256" key="2">
    <source>
        <dbReference type="ARBA" id="ARBA00023125"/>
    </source>
</evidence>
<reference evidence="6 7" key="1">
    <citation type="submission" date="2023-07" db="EMBL/GenBank/DDBJ databases">
        <title>Description of novel actinomycetes strains, isolated from tidal flat sediment.</title>
        <authorList>
            <person name="Lu C."/>
        </authorList>
    </citation>
    <scope>NUCLEOTIDE SEQUENCE [LARGE SCALE GENOMIC DNA]</scope>
    <source>
        <strain evidence="6 7">SYSU T00b441</strain>
    </source>
</reference>
<dbReference type="InterPro" id="IPR036390">
    <property type="entry name" value="WH_DNA-bd_sf"/>
</dbReference>
<name>A0ABT9DD15_9CELL</name>
<dbReference type="SMART" id="SM00419">
    <property type="entry name" value="HTH_CRP"/>
    <property type="match status" value="1"/>
</dbReference>
<feature type="domain" description="HTH crp-type" evidence="5">
    <location>
        <begin position="142"/>
        <end position="213"/>
    </location>
</feature>
<dbReference type="SUPFAM" id="SSF51206">
    <property type="entry name" value="cAMP-binding domain-like"/>
    <property type="match status" value="1"/>
</dbReference>
<dbReference type="InterPro" id="IPR036388">
    <property type="entry name" value="WH-like_DNA-bd_sf"/>
</dbReference>
<organism evidence="6 7">
    <name type="scientific">Actinotalea lenta</name>
    <dbReference type="NCBI Taxonomy" id="3064654"/>
    <lineage>
        <taxon>Bacteria</taxon>
        <taxon>Bacillati</taxon>
        <taxon>Actinomycetota</taxon>
        <taxon>Actinomycetes</taxon>
        <taxon>Micrococcales</taxon>
        <taxon>Cellulomonadaceae</taxon>
        <taxon>Actinotalea</taxon>
    </lineage>
</organism>
<evidence type="ECO:0000256" key="3">
    <source>
        <dbReference type="ARBA" id="ARBA00023163"/>
    </source>
</evidence>
<keyword evidence="7" id="KW-1185">Reference proteome</keyword>
<dbReference type="Pfam" id="PF00027">
    <property type="entry name" value="cNMP_binding"/>
    <property type="match status" value="1"/>
</dbReference>
<proteinExistence type="predicted"/>
<evidence type="ECO:0000259" key="5">
    <source>
        <dbReference type="PROSITE" id="PS51063"/>
    </source>
</evidence>
<dbReference type="InterPro" id="IPR012318">
    <property type="entry name" value="HTH_CRP"/>
</dbReference>
<dbReference type="Pfam" id="PF13545">
    <property type="entry name" value="HTH_Crp_2"/>
    <property type="match status" value="1"/>
</dbReference>
<dbReference type="InterPro" id="IPR014710">
    <property type="entry name" value="RmlC-like_jellyroll"/>
</dbReference>
<dbReference type="PROSITE" id="PS50042">
    <property type="entry name" value="CNMP_BINDING_3"/>
    <property type="match status" value="1"/>
</dbReference>
<comment type="caution">
    <text evidence="6">The sequence shown here is derived from an EMBL/GenBank/DDBJ whole genome shotgun (WGS) entry which is preliminary data.</text>
</comment>
<dbReference type="InterPro" id="IPR050397">
    <property type="entry name" value="Env_Response_Regulators"/>
</dbReference>
<dbReference type="PROSITE" id="PS51063">
    <property type="entry name" value="HTH_CRP_2"/>
    <property type="match status" value="1"/>
</dbReference>
<dbReference type="PANTHER" id="PTHR24567">
    <property type="entry name" value="CRP FAMILY TRANSCRIPTIONAL REGULATORY PROTEIN"/>
    <property type="match status" value="1"/>
</dbReference>
<accession>A0ABT9DD15</accession>
<dbReference type="Gene3D" id="2.60.120.10">
    <property type="entry name" value="Jelly Rolls"/>
    <property type="match status" value="1"/>
</dbReference>
<dbReference type="InterPro" id="IPR018490">
    <property type="entry name" value="cNMP-bd_dom_sf"/>
</dbReference>
<dbReference type="Gene3D" id="1.10.10.10">
    <property type="entry name" value="Winged helix-like DNA-binding domain superfamily/Winged helix DNA-binding domain"/>
    <property type="match status" value="1"/>
</dbReference>
<feature type="domain" description="Cyclic nucleotide-binding" evidence="4">
    <location>
        <begin position="8"/>
        <end position="128"/>
    </location>
</feature>
<dbReference type="PANTHER" id="PTHR24567:SF26">
    <property type="entry name" value="REGULATORY PROTEIN YEIL"/>
    <property type="match status" value="1"/>
</dbReference>
<keyword evidence="3" id="KW-0804">Transcription</keyword>
<sequence>MCVSRVPVFAALAPSDQLSIAGLARATRLPEGAVAYSPADPEPKLVVVHTGHLRVSRLSADGAEHLMRVLSPGDFAGEAAVFSADPPTDTGRAMDDCHVCVFHHDDLATFVGDHPDLALRMLAAVTTRLKQTEDRLHALVSRGVEARVAHYLLGLPGRWRGAVVTVSLPLSKRDVASVLDTTPESLSRALRHLSQAGAITVGHGRSVTIDQPDVLQQVADGE</sequence>
<dbReference type="InterPro" id="IPR000595">
    <property type="entry name" value="cNMP-bd_dom"/>
</dbReference>
<dbReference type="CDD" id="cd00038">
    <property type="entry name" value="CAP_ED"/>
    <property type="match status" value="1"/>
</dbReference>
<keyword evidence="1" id="KW-0805">Transcription regulation</keyword>